<organism evidence="2 3">
    <name type="scientific">Cichlidogyrus casuarinus</name>
    <dbReference type="NCBI Taxonomy" id="1844966"/>
    <lineage>
        <taxon>Eukaryota</taxon>
        <taxon>Metazoa</taxon>
        <taxon>Spiralia</taxon>
        <taxon>Lophotrochozoa</taxon>
        <taxon>Platyhelminthes</taxon>
        <taxon>Monogenea</taxon>
        <taxon>Monopisthocotylea</taxon>
        <taxon>Dactylogyridea</taxon>
        <taxon>Ancyrocephalidae</taxon>
        <taxon>Cichlidogyrus</taxon>
    </lineage>
</organism>
<gene>
    <name evidence="2" type="ORF">Ciccas_008312</name>
</gene>
<evidence type="ECO:0000256" key="1">
    <source>
        <dbReference type="SAM" id="MobiDB-lite"/>
    </source>
</evidence>
<evidence type="ECO:0000313" key="3">
    <source>
        <dbReference type="Proteomes" id="UP001626550"/>
    </source>
</evidence>
<dbReference type="Proteomes" id="UP001626550">
    <property type="component" value="Unassembled WGS sequence"/>
</dbReference>
<accession>A0ABD2Q0F1</accession>
<keyword evidence="3" id="KW-1185">Reference proteome</keyword>
<reference evidence="2 3" key="1">
    <citation type="submission" date="2024-11" db="EMBL/GenBank/DDBJ databases">
        <title>Adaptive evolution of stress response genes in parasites aligns with host niche diversity.</title>
        <authorList>
            <person name="Hahn C."/>
            <person name="Resl P."/>
        </authorList>
    </citation>
    <scope>NUCLEOTIDE SEQUENCE [LARGE SCALE GENOMIC DNA]</scope>
    <source>
        <strain evidence="2">EGGRZ-B1_66</strain>
        <tissue evidence="2">Body</tissue>
    </source>
</reference>
<name>A0ABD2Q0F1_9PLAT</name>
<protein>
    <submittedName>
        <fullName evidence="2">Uncharacterized protein</fullName>
    </submittedName>
</protein>
<dbReference type="EMBL" id="JBJKFK010001441">
    <property type="protein sequence ID" value="KAL3313084.1"/>
    <property type="molecule type" value="Genomic_DNA"/>
</dbReference>
<proteinExistence type="predicted"/>
<feature type="compositionally biased region" description="Polar residues" evidence="1">
    <location>
        <begin position="413"/>
        <end position="430"/>
    </location>
</feature>
<evidence type="ECO:0000313" key="2">
    <source>
        <dbReference type="EMBL" id="KAL3313084.1"/>
    </source>
</evidence>
<comment type="caution">
    <text evidence="2">The sequence shown here is derived from an EMBL/GenBank/DDBJ whole genome shotgun (WGS) entry which is preliminary data.</text>
</comment>
<dbReference type="AlphaFoldDB" id="A0ABD2Q0F1"/>
<feature type="region of interest" description="Disordered" evidence="1">
    <location>
        <begin position="384"/>
        <end position="430"/>
    </location>
</feature>
<sequence>MLKPKEIRVPQLLKHPETHKKICNNASTSPIKEALREINEQIVKNTVVTTPDIPTTVKTKVPPPNFDAVLDDFLMKDENYSFNDFASFYNNIFKNSNTRPVDDLKPLLALNHTLETNELDGKLAKKAEDLEEKLTRIHERAFKDRLRLENELHHQTIETTKAVYSAVDNFEQKISALDARIHAMNSKLKVKDTEEEVKAREIENDSVKSVDSLKNVSVNESKSEELKISPASALRRTRTSEPPISDVTDFVSEIEREEIDVGENTLIPSSDLESCDLSIEVTNLSESPQPEFDSMKSLKSEPVQPMAFPKQAKSSIPMKRKVAEMSNKKPSISLPNPFVNRKEEKAREPDPRYLVRIQREAQNRAKRLIQAKELANQAISSSADVYERLSRPTSARPAVSVERRPPASRKRNVSLSVERSSETLNRSSSVNQVPNVDEILNNLLKNRSSPDLISQSSDQGPQLDEQLFEEISVQASTNSMIDWEEVDKLLIE</sequence>